<reference evidence="6 7" key="1">
    <citation type="submission" date="2023-10" db="EMBL/GenBank/DDBJ databases">
        <title>Marine bacteria isolated from horseshoe crab.</title>
        <authorList>
            <person name="Cheng T.H."/>
        </authorList>
    </citation>
    <scope>NUCLEOTIDE SEQUENCE [LARGE SCALE GENOMIC DNA]</scope>
    <source>
        <strain evidence="6 7">HSC6</strain>
    </source>
</reference>
<dbReference type="EMBL" id="JAWJZI010000001">
    <property type="protein sequence ID" value="MDV5168090.1"/>
    <property type="molecule type" value="Genomic_DNA"/>
</dbReference>
<evidence type="ECO:0000256" key="3">
    <source>
        <dbReference type="ARBA" id="ARBA00022989"/>
    </source>
</evidence>
<organism evidence="6 7">
    <name type="scientific">Photobacterium rosenbergii</name>
    <dbReference type="NCBI Taxonomy" id="294936"/>
    <lineage>
        <taxon>Bacteria</taxon>
        <taxon>Pseudomonadati</taxon>
        <taxon>Pseudomonadota</taxon>
        <taxon>Gammaproteobacteria</taxon>
        <taxon>Vibrionales</taxon>
        <taxon>Vibrionaceae</taxon>
        <taxon>Photobacterium</taxon>
    </lineage>
</organism>
<feature type="transmembrane region" description="Helical" evidence="5">
    <location>
        <begin position="48"/>
        <end position="69"/>
    </location>
</feature>
<keyword evidence="2 5" id="KW-0812">Transmembrane</keyword>
<dbReference type="Pfam" id="PF13564">
    <property type="entry name" value="DoxX_2"/>
    <property type="match status" value="1"/>
</dbReference>
<proteinExistence type="predicted"/>
<keyword evidence="7" id="KW-1185">Reference proteome</keyword>
<protein>
    <submittedName>
        <fullName evidence="6">DoxX family protein</fullName>
    </submittedName>
</protein>
<gene>
    <name evidence="6" type="ORF">R2X38_03625</name>
</gene>
<comment type="subcellular location">
    <subcellularLocation>
        <location evidence="1">Membrane</location>
        <topology evidence="1">Multi-pass membrane protein</topology>
    </subcellularLocation>
</comment>
<keyword evidence="4 5" id="KW-0472">Membrane</keyword>
<accession>A0ABU3ZD96</accession>
<dbReference type="InterPro" id="IPR032808">
    <property type="entry name" value="DoxX"/>
</dbReference>
<evidence type="ECO:0000313" key="7">
    <source>
        <dbReference type="Proteomes" id="UP001186452"/>
    </source>
</evidence>
<evidence type="ECO:0000256" key="1">
    <source>
        <dbReference type="ARBA" id="ARBA00004141"/>
    </source>
</evidence>
<dbReference type="RefSeq" id="WP_317520733.1">
    <property type="nucleotide sequence ID" value="NZ_JAWJZI010000001.1"/>
</dbReference>
<comment type="caution">
    <text evidence="6">The sequence shown here is derived from an EMBL/GenBank/DDBJ whole genome shotgun (WGS) entry which is preliminary data.</text>
</comment>
<dbReference type="Proteomes" id="UP001186452">
    <property type="component" value="Unassembled WGS sequence"/>
</dbReference>
<evidence type="ECO:0000256" key="5">
    <source>
        <dbReference type="SAM" id="Phobius"/>
    </source>
</evidence>
<feature type="transmembrane region" description="Helical" evidence="5">
    <location>
        <begin position="6"/>
        <end position="27"/>
    </location>
</feature>
<evidence type="ECO:0000256" key="4">
    <source>
        <dbReference type="ARBA" id="ARBA00023136"/>
    </source>
</evidence>
<keyword evidence="3 5" id="KW-1133">Transmembrane helix</keyword>
<sequence>MTTTQVIITVLLAVFFVFASSIKLLGWQKTIFTTQLAFFVKYGLNRNWMFVVGSVELISALLIMAPIFMGTSFVASASLVGATALAAVSIGAIACHLWFDTWRDGVPAMVTFVLSAVLLLQGL</sequence>
<evidence type="ECO:0000313" key="6">
    <source>
        <dbReference type="EMBL" id="MDV5168090.1"/>
    </source>
</evidence>
<name>A0ABU3ZD96_9GAMM</name>
<feature type="transmembrane region" description="Helical" evidence="5">
    <location>
        <begin position="75"/>
        <end position="99"/>
    </location>
</feature>
<evidence type="ECO:0000256" key="2">
    <source>
        <dbReference type="ARBA" id="ARBA00022692"/>
    </source>
</evidence>